<sequence>MQVSGGALVLKYNDYLEILSEGEVDGDEIEKTFAIEDKDDPSYTCFEIARNEDYVSYLVLGPKKSNTLFGSEETQWLNLITTYLSVSMENLYLIRKMNRKLEQLAAQIPNESAASEFAWFRKLMFELQERERSRIATDLHDTTMQDLFFLKRKLAALNERYPYDPDHLKGIYDYIDVINTNLRQSCFELHPYLLQEVGLVRTVEKIVEMEKGIAPFDIEFQASGREEIEACDPDTKRHLFRVFQELLNNAKKHSNASRVRFRLRAARSELILSYEDDGVGFDADRPVEREIGGSHMGMEQMRSRILSMDGEIELASGKGKGMRFKAILPLKEGRTA</sequence>
<dbReference type="PROSITE" id="PS50109">
    <property type="entry name" value="HIS_KIN"/>
    <property type="match status" value="1"/>
</dbReference>
<name>A0A841TXU1_9BACL</name>
<evidence type="ECO:0000256" key="1">
    <source>
        <dbReference type="ARBA" id="ARBA00000085"/>
    </source>
</evidence>
<evidence type="ECO:0000256" key="16">
    <source>
        <dbReference type="ARBA" id="ARBA00024827"/>
    </source>
</evidence>
<evidence type="ECO:0000256" key="2">
    <source>
        <dbReference type="ARBA" id="ARBA00001966"/>
    </source>
</evidence>
<evidence type="ECO:0000256" key="7">
    <source>
        <dbReference type="ARBA" id="ARBA00022490"/>
    </source>
</evidence>
<comment type="subcellular location">
    <subcellularLocation>
        <location evidence="3">Cytoplasm</location>
    </subcellularLocation>
</comment>
<dbReference type="AlphaFoldDB" id="A0A841TXU1"/>
<comment type="function">
    <text evidence="16">Member of the two-component regulatory system NreB/NreC involved in the control of dissimilatory nitrate/nitrite reduction in response to oxygen. NreB functions as a direct oxygen sensor histidine kinase which is autophosphorylated, in the absence of oxygen, probably at the conserved histidine residue, and transfers its phosphate group probably to a conserved aspartate residue of NreC. NreB/NreC activates the expression of the nitrate (narGHJI) and nitrite (nir) reductase operons, as well as the putative nitrate transporter gene narT.</text>
</comment>
<evidence type="ECO:0000256" key="5">
    <source>
        <dbReference type="ARBA" id="ARBA00017322"/>
    </source>
</evidence>
<evidence type="ECO:0000256" key="9">
    <source>
        <dbReference type="ARBA" id="ARBA00022723"/>
    </source>
</evidence>
<dbReference type="SUPFAM" id="SSF55874">
    <property type="entry name" value="ATPase domain of HSP90 chaperone/DNA topoisomerase II/histidine kinase"/>
    <property type="match status" value="1"/>
</dbReference>
<dbReference type="Gene3D" id="1.20.5.1930">
    <property type="match status" value="1"/>
</dbReference>
<keyword evidence="6" id="KW-0004">4Fe-4S</keyword>
<dbReference type="InterPro" id="IPR036890">
    <property type="entry name" value="HATPase_C_sf"/>
</dbReference>
<evidence type="ECO:0000256" key="6">
    <source>
        <dbReference type="ARBA" id="ARBA00022485"/>
    </source>
</evidence>
<comment type="catalytic activity">
    <reaction evidence="1">
        <text>ATP + protein L-histidine = ADP + protein N-phospho-L-histidine.</text>
        <dbReference type="EC" id="2.7.13.3"/>
    </reaction>
</comment>
<dbReference type="GO" id="GO:0005524">
    <property type="term" value="F:ATP binding"/>
    <property type="evidence" value="ECO:0007669"/>
    <property type="project" value="UniProtKB-KW"/>
</dbReference>
<keyword evidence="15" id="KW-0411">Iron-sulfur</keyword>
<evidence type="ECO:0000313" key="19">
    <source>
        <dbReference type="EMBL" id="MBB6690963.1"/>
    </source>
</evidence>
<dbReference type="Proteomes" id="UP000553776">
    <property type="component" value="Unassembled WGS sequence"/>
</dbReference>
<keyword evidence="12" id="KW-0067">ATP-binding</keyword>
<dbReference type="SMART" id="SM00387">
    <property type="entry name" value="HATPase_c"/>
    <property type="match status" value="1"/>
</dbReference>
<evidence type="ECO:0000256" key="3">
    <source>
        <dbReference type="ARBA" id="ARBA00004496"/>
    </source>
</evidence>
<dbReference type="InterPro" id="IPR004358">
    <property type="entry name" value="Sig_transdc_His_kin-like_C"/>
</dbReference>
<evidence type="ECO:0000256" key="17">
    <source>
        <dbReference type="ARBA" id="ARBA00030800"/>
    </source>
</evidence>
<keyword evidence="13" id="KW-0408">Iron</keyword>
<dbReference type="PANTHER" id="PTHR24421:SF60">
    <property type="entry name" value="SENSOR HISTIDINE KINASE COMP"/>
    <property type="match status" value="1"/>
</dbReference>
<dbReference type="PANTHER" id="PTHR24421">
    <property type="entry name" value="NITRATE/NITRITE SENSOR PROTEIN NARX-RELATED"/>
    <property type="match status" value="1"/>
</dbReference>
<evidence type="ECO:0000256" key="12">
    <source>
        <dbReference type="ARBA" id="ARBA00022840"/>
    </source>
</evidence>
<dbReference type="GO" id="GO:0000155">
    <property type="term" value="F:phosphorelay sensor kinase activity"/>
    <property type="evidence" value="ECO:0007669"/>
    <property type="project" value="InterPro"/>
</dbReference>
<evidence type="ECO:0000313" key="20">
    <source>
        <dbReference type="Proteomes" id="UP000553776"/>
    </source>
</evidence>
<dbReference type="PRINTS" id="PR00344">
    <property type="entry name" value="BCTRLSENSOR"/>
</dbReference>
<dbReference type="EMBL" id="JACJVR010000019">
    <property type="protein sequence ID" value="MBB6690963.1"/>
    <property type="molecule type" value="Genomic_DNA"/>
</dbReference>
<proteinExistence type="predicted"/>
<dbReference type="GO" id="GO:0046872">
    <property type="term" value="F:metal ion binding"/>
    <property type="evidence" value="ECO:0007669"/>
    <property type="project" value="UniProtKB-KW"/>
</dbReference>
<reference evidence="19 20" key="1">
    <citation type="submission" date="2020-08" db="EMBL/GenBank/DDBJ databases">
        <title>Cohnella phylogeny.</title>
        <authorList>
            <person name="Dunlap C."/>
        </authorList>
    </citation>
    <scope>NUCLEOTIDE SEQUENCE [LARGE SCALE GENOMIC DNA]</scope>
    <source>
        <strain evidence="19 20">DSM 25239</strain>
    </source>
</reference>
<organism evidence="19 20">
    <name type="scientific">Cohnella xylanilytica</name>
    <dbReference type="NCBI Taxonomy" id="557555"/>
    <lineage>
        <taxon>Bacteria</taxon>
        <taxon>Bacillati</taxon>
        <taxon>Bacillota</taxon>
        <taxon>Bacilli</taxon>
        <taxon>Bacillales</taxon>
        <taxon>Paenibacillaceae</taxon>
        <taxon>Cohnella</taxon>
    </lineage>
</organism>
<protein>
    <recommendedName>
        <fullName evidence="5">Oxygen sensor histidine kinase NreB</fullName>
        <ecNumber evidence="4">2.7.13.3</ecNumber>
    </recommendedName>
    <alternativeName>
        <fullName evidence="17">Nitrogen regulation protein B</fullName>
    </alternativeName>
</protein>
<keyword evidence="9" id="KW-0479">Metal-binding</keyword>
<dbReference type="InterPro" id="IPR005467">
    <property type="entry name" value="His_kinase_dom"/>
</dbReference>
<dbReference type="InterPro" id="IPR050482">
    <property type="entry name" value="Sensor_HK_TwoCompSys"/>
</dbReference>
<evidence type="ECO:0000256" key="8">
    <source>
        <dbReference type="ARBA" id="ARBA00022679"/>
    </source>
</evidence>
<dbReference type="Pfam" id="PF02518">
    <property type="entry name" value="HATPase_c"/>
    <property type="match status" value="1"/>
</dbReference>
<dbReference type="GO" id="GO:0051539">
    <property type="term" value="F:4 iron, 4 sulfur cluster binding"/>
    <property type="evidence" value="ECO:0007669"/>
    <property type="project" value="UniProtKB-KW"/>
</dbReference>
<dbReference type="InterPro" id="IPR003594">
    <property type="entry name" value="HATPase_dom"/>
</dbReference>
<dbReference type="EC" id="2.7.13.3" evidence="4"/>
<keyword evidence="11 19" id="KW-0418">Kinase</keyword>
<comment type="cofactor">
    <cofactor evidence="2">
        <name>[4Fe-4S] cluster</name>
        <dbReference type="ChEBI" id="CHEBI:49883"/>
    </cofactor>
</comment>
<keyword evidence="8" id="KW-0808">Transferase</keyword>
<keyword evidence="14" id="KW-0902">Two-component regulatory system</keyword>
<dbReference type="RefSeq" id="WP_185134952.1">
    <property type="nucleotide sequence ID" value="NZ_JACJVR010000019.1"/>
</dbReference>
<evidence type="ECO:0000256" key="14">
    <source>
        <dbReference type="ARBA" id="ARBA00023012"/>
    </source>
</evidence>
<feature type="domain" description="Histidine kinase" evidence="18">
    <location>
        <begin position="239"/>
        <end position="332"/>
    </location>
</feature>
<dbReference type="GO" id="GO:0016020">
    <property type="term" value="C:membrane"/>
    <property type="evidence" value="ECO:0007669"/>
    <property type="project" value="InterPro"/>
</dbReference>
<comment type="caution">
    <text evidence="19">The sequence shown here is derived from an EMBL/GenBank/DDBJ whole genome shotgun (WGS) entry which is preliminary data.</text>
</comment>
<evidence type="ECO:0000259" key="18">
    <source>
        <dbReference type="PROSITE" id="PS50109"/>
    </source>
</evidence>
<dbReference type="GO" id="GO:0046983">
    <property type="term" value="F:protein dimerization activity"/>
    <property type="evidence" value="ECO:0007669"/>
    <property type="project" value="InterPro"/>
</dbReference>
<keyword evidence="10" id="KW-0547">Nucleotide-binding</keyword>
<dbReference type="CDD" id="cd16917">
    <property type="entry name" value="HATPase_UhpB-NarQ-NarX-like"/>
    <property type="match status" value="1"/>
</dbReference>
<dbReference type="InterPro" id="IPR011712">
    <property type="entry name" value="Sig_transdc_His_kin_sub3_dim/P"/>
</dbReference>
<evidence type="ECO:0000256" key="10">
    <source>
        <dbReference type="ARBA" id="ARBA00022741"/>
    </source>
</evidence>
<keyword evidence="20" id="KW-1185">Reference proteome</keyword>
<gene>
    <name evidence="19" type="ORF">H7B90_06045</name>
</gene>
<dbReference type="Pfam" id="PF07730">
    <property type="entry name" value="HisKA_3"/>
    <property type="match status" value="1"/>
</dbReference>
<evidence type="ECO:0000256" key="4">
    <source>
        <dbReference type="ARBA" id="ARBA00012438"/>
    </source>
</evidence>
<dbReference type="GO" id="GO:0005737">
    <property type="term" value="C:cytoplasm"/>
    <property type="evidence" value="ECO:0007669"/>
    <property type="project" value="UniProtKB-SubCell"/>
</dbReference>
<evidence type="ECO:0000256" key="13">
    <source>
        <dbReference type="ARBA" id="ARBA00023004"/>
    </source>
</evidence>
<accession>A0A841TXU1</accession>
<dbReference type="Gene3D" id="3.30.565.10">
    <property type="entry name" value="Histidine kinase-like ATPase, C-terminal domain"/>
    <property type="match status" value="1"/>
</dbReference>
<evidence type="ECO:0000256" key="15">
    <source>
        <dbReference type="ARBA" id="ARBA00023014"/>
    </source>
</evidence>
<evidence type="ECO:0000256" key="11">
    <source>
        <dbReference type="ARBA" id="ARBA00022777"/>
    </source>
</evidence>
<keyword evidence="7" id="KW-0963">Cytoplasm</keyword>